<keyword evidence="2" id="KW-1185">Reference proteome</keyword>
<proteinExistence type="predicted"/>
<evidence type="ECO:0000313" key="2">
    <source>
        <dbReference type="Proteomes" id="UP001355206"/>
    </source>
</evidence>
<dbReference type="Proteomes" id="UP001355206">
    <property type="component" value="Unassembled WGS sequence"/>
</dbReference>
<dbReference type="RefSeq" id="WP_331301864.1">
    <property type="nucleotide sequence ID" value="NZ_MLCA01000006.1"/>
</dbReference>
<dbReference type="EMBL" id="MLCA01000006">
    <property type="protein sequence ID" value="MEE7491077.1"/>
    <property type="molecule type" value="Genomic_DNA"/>
</dbReference>
<evidence type="ECO:0000313" key="1">
    <source>
        <dbReference type="EMBL" id="MEE7491077.1"/>
    </source>
</evidence>
<organism evidence="1 2">
    <name type="scientific">Methylobacterium oryzae</name>
    <dbReference type="NCBI Taxonomy" id="334852"/>
    <lineage>
        <taxon>Bacteria</taxon>
        <taxon>Pseudomonadati</taxon>
        <taxon>Pseudomonadota</taxon>
        <taxon>Alphaproteobacteria</taxon>
        <taxon>Hyphomicrobiales</taxon>
        <taxon>Methylobacteriaceae</taxon>
        <taxon>Methylobacterium</taxon>
    </lineage>
</organism>
<accession>A0ABU7TMZ5</accession>
<reference evidence="1 2" key="1">
    <citation type="journal article" date="2012" name="Genet. Mol. Biol.">
        <title>Analysis of 16S rRNA and mxaF genes revealing insights into Methylobacterium niche-specific plant association.</title>
        <authorList>
            <person name="Dourado M.N."/>
            <person name="Andreote F.D."/>
            <person name="Dini-Andreote F."/>
            <person name="Conti R."/>
            <person name="Araujo J.M."/>
            <person name="Araujo W.L."/>
        </authorList>
    </citation>
    <scope>NUCLEOTIDE SEQUENCE [LARGE SCALE GENOMIC DNA]</scope>
    <source>
        <strain evidence="1 2">TC3-10</strain>
    </source>
</reference>
<sequence>MSAFDWSTNAGLNAIADKAMPVPDGVSARVYASLVRGLMAGVAQLIADTSGALVSVGLGDLYAVNTFSGLKPKPGTMIAFWAHRTNEAEPSLMVDGYGPVAFLSADGNELAPGAVVQGQLQMVVWDEAVSPEKPAWRKINPAATDLQVLNAQTALEALAAFLPKEAPDGAGKLWYSNGSFQVTTGAQS</sequence>
<comment type="caution">
    <text evidence="1">The sequence shown here is derived from an EMBL/GenBank/DDBJ whole genome shotgun (WGS) entry which is preliminary data.</text>
</comment>
<protein>
    <submittedName>
        <fullName evidence="1">Uncharacterized protein</fullName>
    </submittedName>
</protein>
<gene>
    <name evidence="1" type="ORF">MOTC310_11645</name>
</gene>
<name>A0ABU7TMZ5_9HYPH</name>